<comment type="similarity">
    <text evidence="2">Belongs to the monovalent cation:proton antiporter 1 (CPA1) transporter (TC 2.A.36) family.</text>
</comment>
<dbReference type="EMBL" id="JASPKZ010000831">
    <property type="protein sequence ID" value="KAJ9599130.1"/>
    <property type="molecule type" value="Genomic_DNA"/>
</dbReference>
<dbReference type="Pfam" id="PF00999">
    <property type="entry name" value="Na_H_Exchanger"/>
    <property type="match status" value="1"/>
</dbReference>
<evidence type="ECO:0000256" key="2">
    <source>
        <dbReference type="ARBA" id="ARBA00007367"/>
    </source>
</evidence>
<evidence type="ECO:0000259" key="7">
    <source>
        <dbReference type="Pfam" id="PF00999"/>
    </source>
</evidence>
<dbReference type="AlphaFoldDB" id="A0AAD8AI20"/>
<feature type="transmembrane region" description="Helical" evidence="6">
    <location>
        <begin position="176"/>
        <end position="196"/>
    </location>
</feature>
<evidence type="ECO:0000256" key="1">
    <source>
        <dbReference type="ARBA" id="ARBA00004141"/>
    </source>
</evidence>
<dbReference type="PANTHER" id="PTHR31102">
    <property type="match status" value="1"/>
</dbReference>
<keyword evidence="5 6" id="KW-0472">Membrane</keyword>
<evidence type="ECO:0000256" key="5">
    <source>
        <dbReference type="ARBA" id="ARBA00023136"/>
    </source>
</evidence>
<feature type="transmembrane region" description="Helical" evidence="6">
    <location>
        <begin position="202"/>
        <end position="220"/>
    </location>
</feature>
<feature type="transmembrane region" description="Helical" evidence="6">
    <location>
        <begin position="72"/>
        <end position="95"/>
    </location>
</feature>
<comment type="caution">
    <text evidence="8">The sequence shown here is derived from an EMBL/GenBank/DDBJ whole genome shotgun (WGS) entry which is preliminary data.</text>
</comment>
<comment type="subcellular location">
    <subcellularLocation>
        <location evidence="1">Membrane</location>
        <topology evidence="1">Multi-pass membrane protein</topology>
    </subcellularLocation>
</comment>
<feature type="transmembrane region" description="Helical" evidence="6">
    <location>
        <begin position="139"/>
        <end position="164"/>
    </location>
</feature>
<dbReference type="InterPro" id="IPR051843">
    <property type="entry name" value="CPA1_transporter"/>
</dbReference>
<dbReference type="GO" id="GO:0016020">
    <property type="term" value="C:membrane"/>
    <property type="evidence" value="ECO:0007669"/>
    <property type="project" value="UniProtKB-SubCell"/>
</dbReference>
<dbReference type="PANTHER" id="PTHR31102:SF1">
    <property type="entry name" value="CATION_H+ EXCHANGER DOMAIN-CONTAINING PROTEIN"/>
    <property type="match status" value="1"/>
</dbReference>
<feature type="transmembrane region" description="Helical" evidence="6">
    <location>
        <begin position="325"/>
        <end position="352"/>
    </location>
</feature>
<evidence type="ECO:0000256" key="3">
    <source>
        <dbReference type="ARBA" id="ARBA00022692"/>
    </source>
</evidence>
<reference evidence="8" key="2">
    <citation type="submission" date="2023-05" db="EMBL/GenBank/DDBJ databases">
        <authorList>
            <person name="Fouks B."/>
        </authorList>
    </citation>
    <scope>NUCLEOTIDE SEQUENCE</scope>
    <source>
        <strain evidence="8">Stay&amp;Tobe</strain>
        <tissue evidence="8">Testes</tissue>
    </source>
</reference>
<sequence>MVWGIAYAELNELAKPHQLLFKIGLLGVSAYAAATFMELELSVLKVTTLPVAVEIVTVAVMTHYLLDLPWIWSFMLGSLLSAVSVAVPIPCLFRLKEEGNYGHSKGISTLVIAAASVIEVECVTIFGTLIAIAFSEGSIIGQILNGPICVVIGVLIGMLVGLFIRRFPGQKDAYVTILRTTLIGVACLFMMLGTAALGYDGAGPLGCFVIPYVASAGWTLQQKQNVERTFAFLWHFFQPLLFGLIGASINFHDIKGDIVGPGVGAISLSILMRTATCFVVLTGVKLNWKEKLFVCLTWCPKATIQAAFGPLALDKVKEMNKNEVIEYAHIVLILAVLAVLITAPLFDFLIIFSGTRLLEREELAEEEEEELRSSISSISVLTREPTTLDFFV</sequence>
<accession>A0AAD8AI20</accession>
<feature type="transmembrane region" description="Helical" evidence="6">
    <location>
        <begin position="20"/>
        <end position="39"/>
    </location>
</feature>
<evidence type="ECO:0000313" key="9">
    <source>
        <dbReference type="Proteomes" id="UP001233999"/>
    </source>
</evidence>
<reference evidence="8" key="1">
    <citation type="journal article" date="2023" name="IScience">
        <title>Live-bearing cockroach genome reveals convergent evolutionary mechanisms linked to viviparity in insects and beyond.</title>
        <authorList>
            <person name="Fouks B."/>
            <person name="Harrison M.C."/>
            <person name="Mikhailova A.A."/>
            <person name="Marchal E."/>
            <person name="English S."/>
            <person name="Carruthers M."/>
            <person name="Jennings E.C."/>
            <person name="Chiamaka E.L."/>
            <person name="Frigard R.A."/>
            <person name="Pippel M."/>
            <person name="Attardo G.M."/>
            <person name="Benoit J.B."/>
            <person name="Bornberg-Bauer E."/>
            <person name="Tobe S.S."/>
        </authorList>
    </citation>
    <scope>NUCLEOTIDE SEQUENCE</scope>
    <source>
        <strain evidence="8">Stay&amp;Tobe</strain>
    </source>
</reference>
<dbReference type="InterPro" id="IPR006153">
    <property type="entry name" value="Cation/H_exchanger_TM"/>
</dbReference>
<evidence type="ECO:0000313" key="8">
    <source>
        <dbReference type="EMBL" id="KAJ9599130.1"/>
    </source>
</evidence>
<gene>
    <name evidence="8" type="ORF">L9F63_010398</name>
</gene>
<keyword evidence="9" id="KW-1185">Reference proteome</keyword>
<feature type="transmembrane region" description="Helical" evidence="6">
    <location>
        <begin position="107"/>
        <end position="133"/>
    </location>
</feature>
<feature type="domain" description="Cation/H+ exchanger transmembrane" evidence="7">
    <location>
        <begin position="34"/>
        <end position="346"/>
    </location>
</feature>
<dbReference type="Proteomes" id="UP001233999">
    <property type="component" value="Unassembled WGS sequence"/>
</dbReference>
<keyword evidence="4 6" id="KW-1133">Transmembrane helix</keyword>
<protein>
    <recommendedName>
        <fullName evidence="7">Cation/H+ exchanger transmembrane domain-containing protein</fullName>
    </recommendedName>
</protein>
<dbReference type="GO" id="GO:0015297">
    <property type="term" value="F:antiporter activity"/>
    <property type="evidence" value="ECO:0007669"/>
    <property type="project" value="InterPro"/>
</dbReference>
<organism evidence="8 9">
    <name type="scientific">Diploptera punctata</name>
    <name type="common">Pacific beetle cockroach</name>
    <dbReference type="NCBI Taxonomy" id="6984"/>
    <lineage>
        <taxon>Eukaryota</taxon>
        <taxon>Metazoa</taxon>
        <taxon>Ecdysozoa</taxon>
        <taxon>Arthropoda</taxon>
        <taxon>Hexapoda</taxon>
        <taxon>Insecta</taxon>
        <taxon>Pterygota</taxon>
        <taxon>Neoptera</taxon>
        <taxon>Polyneoptera</taxon>
        <taxon>Dictyoptera</taxon>
        <taxon>Blattodea</taxon>
        <taxon>Blaberoidea</taxon>
        <taxon>Blaberidae</taxon>
        <taxon>Diplopterinae</taxon>
        <taxon>Diploptera</taxon>
    </lineage>
</organism>
<dbReference type="GO" id="GO:1902600">
    <property type="term" value="P:proton transmembrane transport"/>
    <property type="evidence" value="ECO:0007669"/>
    <property type="project" value="InterPro"/>
</dbReference>
<keyword evidence="3 6" id="KW-0812">Transmembrane</keyword>
<feature type="transmembrane region" description="Helical" evidence="6">
    <location>
        <begin position="232"/>
        <end position="252"/>
    </location>
</feature>
<evidence type="ECO:0000256" key="6">
    <source>
        <dbReference type="SAM" id="Phobius"/>
    </source>
</evidence>
<proteinExistence type="inferred from homology"/>
<name>A0AAD8AI20_DIPPU</name>
<evidence type="ECO:0000256" key="4">
    <source>
        <dbReference type="ARBA" id="ARBA00022989"/>
    </source>
</evidence>
<feature type="transmembrane region" description="Helical" evidence="6">
    <location>
        <begin position="258"/>
        <end position="281"/>
    </location>
</feature>